<feature type="domain" description="DUF4166" evidence="1">
    <location>
        <begin position="21"/>
        <end position="179"/>
    </location>
</feature>
<name>A0ABN6UH36_9GAMM</name>
<dbReference type="EMBL" id="AP027041">
    <property type="protein sequence ID" value="BDU15569.1"/>
    <property type="molecule type" value="Genomic_DNA"/>
</dbReference>
<organism evidence="2 3">
    <name type="scientific">Lysobacter auxotrophicus</name>
    <dbReference type="NCBI Taxonomy" id="2992573"/>
    <lineage>
        <taxon>Bacteria</taxon>
        <taxon>Pseudomonadati</taxon>
        <taxon>Pseudomonadota</taxon>
        <taxon>Gammaproteobacteria</taxon>
        <taxon>Lysobacterales</taxon>
        <taxon>Lysobacteraceae</taxon>
        <taxon>Lysobacter</taxon>
    </lineage>
</organism>
<accession>A0ABN6UH36</accession>
<proteinExistence type="predicted"/>
<dbReference type="InterPro" id="IPR025311">
    <property type="entry name" value="DUF4166"/>
</dbReference>
<reference evidence="2 3" key="1">
    <citation type="journal article" date="2023" name="Int. J. Syst. Evol. Microbiol.">
        <title>Physiological and genomic analyses of cobalamin (vitamin B12)-auxotrophy of Lysobacter auxotrophicus sp. nov., a methionine-auxotrophic chitinolytic bacterium isolated from chitin-treated soil.</title>
        <authorList>
            <person name="Saito A."/>
            <person name="Dohra H."/>
            <person name="Hamada M."/>
            <person name="Moriuchi R."/>
            <person name="Kotsuchibashi Y."/>
            <person name="Mori K."/>
        </authorList>
    </citation>
    <scope>NUCLEOTIDE SEQUENCE [LARGE SCALE GENOMIC DNA]</scope>
    <source>
        <strain evidence="2 3">5-21a</strain>
    </source>
</reference>
<dbReference type="Proteomes" id="UP001317822">
    <property type="component" value="Chromosome"/>
</dbReference>
<keyword evidence="3" id="KW-1185">Reference proteome</keyword>
<gene>
    <name evidence="2" type="ORF">LA521A_07700</name>
</gene>
<evidence type="ECO:0000259" key="1">
    <source>
        <dbReference type="Pfam" id="PF13761"/>
    </source>
</evidence>
<sequence length="182" mass="20874">MSATPPTPLYRQLLSARFDDLPPTVRTLHERVGFHRYRGKVEVERGDGALSRLCAWATRLPAHGRGTIDVEIDSAAHGERWSRLFAGRAMRSRLWANEALLCERLGLVTFAFRLEVAPLGAGHAVVWHVAKVRAMGVPLPRRWFEGVGAREYERDRRYRFDVYATLPWVGRLVHYRGWLDVD</sequence>
<dbReference type="Pfam" id="PF13761">
    <property type="entry name" value="DUF4166"/>
    <property type="match status" value="1"/>
</dbReference>
<evidence type="ECO:0000313" key="3">
    <source>
        <dbReference type="Proteomes" id="UP001317822"/>
    </source>
</evidence>
<protein>
    <submittedName>
        <fullName evidence="2">DUF4166 domain-containing protein</fullName>
    </submittedName>
</protein>
<evidence type="ECO:0000313" key="2">
    <source>
        <dbReference type="EMBL" id="BDU15569.1"/>
    </source>
</evidence>
<dbReference type="RefSeq" id="WP_281781054.1">
    <property type="nucleotide sequence ID" value="NZ_AP027041.1"/>
</dbReference>